<evidence type="ECO:0000313" key="2">
    <source>
        <dbReference type="Proteomes" id="UP000694402"/>
    </source>
</evidence>
<name>A0AAZ3QZ72_ONCTS</name>
<evidence type="ECO:0000313" key="1">
    <source>
        <dbReference type="Ensembl" id="ENSOTSP00005134627.1"/>
    </source>
</evidence>
<dbReference type="Ensembl" id="ENSOTST00005188020.1">
    <property type="protein sequence ID" value="ENSOTSP00005134627.1"/>
    <property type="gene ID" value="ENSOTSG00005068097.1"/>
</dbReference>
<organism evidence="1 2">
    <name type="scientific">Oncorhynchus tshawytscha</name>
    <name type="common">Chinook salmon</name>
    <name type="synonym">Salmo tshawytscha</name>
    <dbReference type="NCBI Taxonomy" id="74940"/>
    <lineage>
        <taxon>Eukaryota</taxon>
        <taxon>Metazoa</taxon>
        <taxon>Chordata</taxon>
        <taxon>Craniata</taxon>
        <taxon>Vertebrata</taxon>
        <taxon>Euteleostomi</taxon>
        <taxon>Actinopterygii</taxon>
        <taxon>Neopterygii</taxon>
        <taxon>Teleostei</taxon>
        <taxon>Protacanthopterygii</taxon>
        <taxon>Salmoniformes</taxon>
        <taxon>Salmonidae</taxon>
        <taxon>Salmoninae</taxon>
        <taxon>Oncorhynchus</taxon>
    </lineage>
</organism>
<keyword evidence="2" id="KW-1185">Reference proteome</keyword>
<accession>A0AAZ3QZ72</accession>
<reference evidence="2" key="1">
    <citation type="journal article" date="2018" name="PLoS ONE">
        <title>Chinook salmon (Oncorhynchus tshawytscha) genome and transcriptome.</title>
        <authorList>
            <person name="Christensen K.A."/>
            <person name="Leong J.S."/>
            <person name="Sakhrani D."/>
            <person name="Biagi C.A."/>
            <person name="Minkley D.R."/>
            <person name="Withler R.E."/>
            <person name="Rondeau E.B."/>
            <person name="Koop B.F."/>
            <person name="Devlin R.H."/>
        </authorList>
    </citation>
    <scope>NUCLEOTIDE SEQUENCE [LARGE SCALE GENOMIC DNA]</scope>
</reference>
<dbReference type="GeneTree" id="ENSGT00960000188752"/>
<dbReference type="Proteomes" id="UP000694402">
    <property type="component" value="Unassembled WGS sequence"/>
</dbReference>
<sequence length="118" mass="13594">VACRFLSHSSSMAVRSCWILAGTRTRYPNTMVDEIAKAQVAQPGSDTIFGKIIRKEIPAKILFEDSIEIHSLDPNPWISHDWEYRYASVGHRFILFLKAFSLIKRMRQLHSPPYVFGQ</sequence>
<reference evidence="1" key="2">
    <citation type="submission" date="2025-08" db="UniProtKB">
        <authorList>
            <consortium name="Ensembl"/>
        </authorList>
    </citation>
    <scope>IDENTIFICATION</scope>
</reference>
<dbReference type="AlphaFoldDB" id="A0AAZ3QZ72"/>
<proteinExistence type="predicted"/>
<dbReference type="Gene3D" id="3.30.428.10">
    <property type="entry name" value="HIT-like"/>
    <property type="match status" value="1"/>
</dbReference>
<dbReference type="InterPro" id="IPR036265">
    <property type="entry name" value="HIT-like_sf"/>
</dbReference>
<protein>
    <submittedName>
        <fullName evidence="1">Uncharacterized protein</fullName>
    </submittedName>
</protein>
<dbReference type="SUPFAM" id="SSF54197">
    <property type="entry name" value="HIT-like"/>
    <property type="match status" value="1"/>
</dbReference>
<reference evidence="1" key="3">
    <citation type="submission" date="2025-09" db="UniProtKB">
        <authorList>
            <consortium name="Ensembl"/>
        </authorList>
    </citation>
    <scope>IDENTIFICATION</scope>
</reference>